<feature type="region of interest" description="Disordered" evidence="1">
    <location>
        <begin position="312"/>
        <end position="338"/>
    </location>
</feature>
<feature type="compositionally biased region" description="Basic and acidic residues" evidence="1">
    <location>
        <begin position="397"/>
        <end position="422"/>
    </location>
</feature>
<organism evidence="2 3">
    <name type="scientific">Mytilus coruscus</name>
    <name type="common">Sea mussel</name>
    <dbReference type="NCBI Taxonomy" id="42192"/>
    <lineage>
        <taxon>Eukaryota</taxon>
        <taxon>Metazoa</taxon>
        <taxon>Spiralia</taxon>
        <taxon>Lophotrochozoa</taxon>
        <taxon>Mollusca</taxon>
        <taxon>Bivalvia</taxon>
        <taxon>Autobranchia</taxon>
        <taxon>Pteriomorphia</taxon>
        <taxon>Mytilida</taxon>
        <taxon>Mytiloidea</taxon>
        <taxon>Mytilidae</taxon>
        <taxon>Mytilinae</taxon>
        <taxon>Mytilus</taxon>
    </lineage>
</organism>
<reference evidence="2 3" key="1">
    <citation type="submission" date="2020-06" db="EMBL/GenBank/DDBJ databases">
        <authorList>
            <person name="Li R."/>
            <person name="Bekaert M."/>
        </authorList>
    </citation>
    <scope>NUCLEOTIDE SEQUENCE [LARGE SCALE GENOMIC DNA]</scope>
    <source>
        <strain evidence="3">wild</strain>
    </source>
</reference>
<protein>
    <submittedName>
        <fullName evidence="2">Uncharacterized protein</fullName>
    </submittedName>
</protein>
<evidence type="ECO:0000313" key="3">
    <source>
        <dbReference type="Proteomes" id="UP000507470"/>
    </source>
</evidence>
<feature type="compositionally biased region" description="Basic and acidic residues" evidence="1">
    <location>
        <begin position="329"/>
        <end position="338"/>
    </location>
</feature>
<evidence type="ECO:0000256" key="1">
    <source>
        <dbReference type="SAM" id="MobiDB-lite"/>
    </source>
</evidence>
<dbReference type="EMBL" id="CACVKT020008127">
    <property type="protein sequence ID" value="CAC5413125.1"/>
    <property type="molecule type" value="Genomic_DNA"/>
</dbReference>
<feature type="compositionally biased region" description="Basic and acidic residues" evidence="1">
    <location>
        <begin position="182"/>
        <end position="191"/>
    </location>
</feature>
<sequence>MDTSEIDEEDKKRVSDAKKEASNFFIMDSEQLVSNPFQTMKEEAMDNAKKVSLTEKLTSVKNNVCENHLSIKNTKLQRDISYKLKQIHDNASQLRYEAKVYDINKRKTDLENAKRYEPFKDFGYDEMQLKNQTKRLGVVSQSHYLDRKQQFPLRGRTVNDLHPNAVVRAARQIYHRRQVQSRQEDRSRRGDISTPGTSVSSAKSRKSLLWQRRDSRSAPPMKSSVSLNFEDNSTKLPSLSDKSKVKFALNIKTPEPMQRAKTFHPGMQRRQSVWQDSNDEYEDDDEEEYIDIDKLRSVVFGNKYANSVKNGYDTPRTVASFQSSNTSRRPTEEDLKKEQQQLQRKIDDFFGNLNTNGSDIESNDELEIPLPEIKTAPQMSKASMLMSIFAKSVSSNTRKETDKDRLAVSEPELKSKEPERSKSSLSQRSKSPYTVKTEPKKPQDLWKYIKTSVQRGEIQRCQTPSKLIIEQMTHLDLTNSDKKHIPLKSANRALRHTPTFKMRQLVQRMQRERTKYEQFEIDQKKTKMQDEQMDGVEIMA</sequence>
<gene>
    <name evidence="2" type="ORF">MCOR_46061</name>
</gene>
<keyword evidence="3" id="KW-1185">Reference proteome</keyword>
<name>A0A6J8E0M7_MYTCO</name>
<proteinExistence type="predicted"/>
<feature type="compositionally biased region" description="Polar residues" evidence="1">
    <location>
        <begin position="317"/>
        <end position="328"/>
    </location>
</feature>
<feature type="region of interest" description="Disordered" evidence="1">
    <location>
        <begin position="172"/>
        <end position="236"/>
    </location>
</feature>
<dbReference type="Proteomes" id="UP000507470">
    <property type="component" value="Unassembled WGS sequence"/>
</dbReference>
<feature type="compositionally biased region" description="Polar residues" evidence="1">
    <location>
        <begin position="223"/>
        <end position="236"/>
    </location>
</feature>
<accession>A0A6J8E0M7</accession>
<dbReference type="AlphaFoldDB" id="A0A6J8E0M7"/>
<feature type="compositionally biased region" description="Acidic residues" evidence="1">
    <location>
        <begin position="277"/>
        <end position="286"/>
    </location>
</feature>
<evidence type="ECO:0000313" key="2">
    <source>
        <dbReference type="EMBL" id="CAC5413125.1"/>
    </source>
</evidence>
<feature type="region of interest" description="Disordered" evidence="1">
    <location>
        <begin position="392"/>
        <end position="440"/>
    </location>
</feature>
<dbReference type="OrthoDB" id="6130505at2759"/>
<feature type="region of interest" description="Disordered" evidence="1">
    <location>
        <begin position="263"/>
        <end position="286"/>
    </location>
</feature>